<dbReference type="InterPro" id="IPR004477">
    <property type="entry name" value="ComEC_N"/>
</dbReference>
<feature type="transmembrane region" description="Helical" evidence="6">
    <location>
        <begin position="37"/>
        <end position="55"/>
    </location>
</feature>
<dbReference type="RefSeq" id="WP_121200992.1">
    <property type="nucleotide sequence ID" value="NZ_RBKU01000001.1"/>
</dbReference>
<evidence type="ECO:0000313" key="10">
    <source>
        <dbReference type="Proteomes" id="UP000268007"/>
    </source>
</evidence>
<gene>
    <name evidence="9" type="ORF">BDD43_5233</name>
</gene>
<keyword evidence="3 6" id="KW-0812">Transmembrane</keyword>
<dbReference type="PANTHER" id="PTHR30619:SF1">
    <property type="entry name" value="RECOMBINATION PROTEIN 2"/>
    <property type="match status" value="1"/>
</dbReference>
<feature type="domain" description="ComEC/Rec2-related protein" evidence="7">
    <location>
        <begin position="242"/>
        <end position="510"/>
    </location>
</feature>
<evidence type="ECO:0000256" key="3">
    <source>
        <dbReference type="ARBA" id="ARBA00022692"/>
    </source>
</evidence>
<evidence type="ECO:0000256" key="5">
    <source>
        <dbReference type="ARBA" id="ARBA00023136"/>
    </source>
</evidence>
<dbReference type="GO" id="GO:0005886">
    <property type="term" value="C:plasma membrane"/>
    <property type="evidence" value="ECO:0007669"/>
    <property type="project" value="UniProtKB-SubCell"/>
</dbReference>
<evidence type="ECO:0000256" key="4">
    <source>
        <dbReference type="ARBA" id="ARBA00022989"/>
    </source>
</evidence>
<sequence length="706" mass="78651">MTAFNKAEIPVTLLLLPFLAGMGLAVAYPCNTFAVTLQIALGVLLLGFVVLNLGYQKFNLYKATWLGGVLIFALLLIAGMLGIETNRQINAPNHFSKNPSAYLIANINSEPKLNAGILRFTAKIEQAGDTDKLNTTTGNLLVLVKIDTAHQINLQYGDRLIVPGKFTPIEAPQNPAEFNYKAYLAHQNIYHQAFFIQQQVAVLQHGQGNPVIAYALKLRLNLVNKLKSAISDTDAVAIASTIILGYRADLRKEVQEAYAKTGTMHLLSVAGMHVGLVYLIITFVLSFLPYGKRSKVIKAIVSITLIWCYALITGFSPPVSRAVLMLTMVIIGFSFNRHINRLNVLAVSAFVLLLYNPFYVCDAGFQLSYIAVFGIIIIQPYVYKWVHVKNAIVREIWLVCSVSIAAQIILFPLAALYFHDFPVYFLLSNVFIIVPAFIIMCSGLLFLALPHIPAVSASLGWLLQKTIVVMSQTLQFLEHAPYASINKIWLSPAEFLLAYAIIIATFCFLVKRNKQWLKVSLLIALLLSISFSLKAYRAANTNSITFFSLRKNSGMLFRTGNSAFLLTDLNPQNKAYQYSIQPYLDSCRITNLQMAGTNVNCGNLLKQGNLIQFGNQKILILDSTFEGKTFTDKLNIDYIYLSSGTHVNLQYLKQNYTFKLLIAPGTNTNRLTSQLEQQALAEKVNFINLKRNKALILVSNNQTQKK</sequence>
<comment type="caution">
    <text evidence="9">The sequence shown here is derived from an EMBL/GenBank/DDBJ whole genome shotgun (WGS) entry which is preliminary data.</text>
</comment>
<dbReference type="EMBL" id="RBKU01000001">
    <property type="protein sequence ID" value="RKR84979.1"/>
    <property type="molecule type" value="Genomic_DNA"/>
</dbReference>
<comment type="subcellular location">
    <subcellularLocation>
        <location evidence="1">Cell membrane</location>
        <topology evidence="1">Multi-pass membrane protein</topology>
    </subcellularLocation>
</comment>
<feature type="transmembrane region" description="Helical" evidence="6">
    <location>
        <begin position="342"/>
        <end position="360"/>
    </location>
</feature>
<dbReference type="Proteomes" id="UP000268007">
    <property type="component" value="Unassembled WGS sequence"/>
</dbReference>
<dbReference type="PANTHER" id="PTHR30619">
    <property type="entry name" value="DNA INTERNALIZATION/COMPETENCE PROTEIN COMEC/REC2"/>
    <property type="match status" value="1"/>
</dbReference>
<feature type="transmembrane region" description="Helical" evidence="6">
    <location>
        <begin position="266"/>
        <end position="288"/>
    </location>
</feature>
<keyword evidence="5 6" id="KW-0472">Membrane</keyword>
<dbReference type="InterPro" id="IPR052159">
    <property type="entry name" value="Competence_DNA_uptake"/>
</dbReference>
<dbReference type="NCBIfam" id="TIGR00360">
    <property type="entry name" value="ComEC_N-term"/>
    <property type="match status" value="1"/>
</dbReference>
<accession>A0A495JA89</accession>
<feature type="transmembrane region" description="Helical" evidence="6">
    <location>
        <begin position="516"/>
        <end position="536"/>
    </location>
</feature>
<dbReference type="AlphaFoldDB" id="A0A495JA89"/>
<protein>
    <submittedName>
        <fullName evidence="9">Competence protein ComEC</fullName>
    </submittedName>
</protein>
<evidence type="ECO:0000256" key="6">
    <source>
        <dbReference type="SAM" id="Phobius"/>
    </source>
</evidence>
<keyword evidence="4 6" id="KW-1133">Transmembrane helix</keyword>
<evidence type="ECO:0000259" key="7">
    <source>
        <dbReference type="Pfam" id="PF03772"/>
    </source>
</evidence>
<feature type="transmembrane region" description="Helical" evidence="6">
    <location>
        <begin position="395"/>
        <end position="418"/>
    </location>
</feature>
<evidence type="ECO:0000256" key="1">
    <source>
        <dbReference type="ARBA" id="ARBA00004651"/>
    </source>
</evidence>
<feature type="domain" description="DUF4131" evidence="8">
    <location>
        <begin position="39"/>
        <end position="194"/>
    </location>
</feature>
<organism evidence="9 10">
    <name type="scientific">Mucilaginibacter gracilis</name>
    <dbReference type="NCBI Taxonomy" id="423350"/>
    <lineage>
        <taxon>Bacteria</taxon>
        <taxon>Pseudomonadati</taxon>
        <taxon>Bacteroidota</taxon>
        <taxon>Sphingobacteriia</taxon>
        <taxon>Sphingobacteriales</taxon>
        <taxon>Sphingobacteriaceae</taxon>
        <taxon>Mucilaginibacter</taxon>
    </lineage>
</organism>
<reference evidence="9 10" key="1">
    <citation type="submission" date="2018-10" db="EMBL/GenBank/DDBJ databases">
        <title>Genomic Encyclopedia of Archaeal and Bacterial Type Strains, Phase II (KMG-II): from individual species to whole genera.</title>
        <authorList>
            <person name="Goeker M."/>
        </authorList>
    </citation>
    <scope>NUCLEOTIDE SEQUENCE [LARGE SCALE GENOMIC DNA]</scope>
    <source>
        <strain evidence="9 10">DSM 18602</strain>
    </source>
</reference>
<feature type="transmembrane region" description="Helical" evidence="6">
    <location>
        <begin position="489"/>
        <end position="509"/>
    </location>
</feature>
<feature type="transmembrane region" description="Helical" evidence="6">
    <location>
        <begin position="295"/>
        <end position="312"/>
    </location>
</feature>
<dbReference type="InterPro" id="IPR025405">
    <property type="entry name" value="DUF4131"/>
</dbReference>
<feature type="transmembrane region" description="Helical" evidence="6">
    <location>
        <begin position="64"/>
        <end position="83"/>
    </location>
</feature>
<feature type="transmembrane region" description="Helical" evidence="6">
    <location>
        <begin position="366"/>
        <end position="383"/>
    </location>
</feature>
<evidence type="ECO:0000256" key="2">
    <source>
        <dbReference type="ARBA" id="ARBA00022475"/>
    </source>
</evidence>
<evidence type="ECO:0000313" key="9">
    <source>
        <dbReference type="EMBL" id="RKR84979.1"/>
    </source>
</evidence>
<name>A0A495JA89_9SPHI</name>
<dbReference type="Pfam" id="PF03772">
    <property type="entry name" value="Competence"/>
    <property type="match status" value="1"/>
</dbReference>
<proteinExistence type="predicted"/>
<keyword evidence="2" id="KW-1003">Cell membrane</keyword>
<dbReference type="Pfam" id="PF13567">
    <property type="entry name" value="DUF4131"/>
    <property type="match status" value="1"/>
</dbReference>
<feature type="transmembrane region" description="Helical" evidence="6">
    <location>
        <begin position="424"/>
        <end position="447"/>
    </location>
</feature>
<evidence type="ECO:0000259" key="8">
    <source>
        <dbReference type="Pfam" id="PF13567"/>
    </source>
</evidence>
<dbReference type="OrthoDB" id="9761531at2"/>
<keyword evidence="10" id="KW-1185">Reference proteome</keyword>